<gene>
    <name evidence="2" type="ORF">GCM10017056_40130</name>
</gene>
<evidence type="ECO:0000259" key="1">
    <source>
        <dbReference type="Pfam" id="PF00561"/>
    </source>
</evidence>
<dbReference type="InterPro" id="IPR008220">
    <property type="entry name" value="HAT_MetX-like"/>
</dbReference>
<accession>A0A8J3MA59</accession>
<dbReference type="PANTHER" id="PTHR32268">
    <property type="entry name" value="HOMOSERINE O-ACETYLTRANSFERASE"/>
    <property type="match status" value="1"/>
</dbReference>
<dbReference type="Pfam" id="PF00561">
    <property type="entry name" value="Abhydrolase_1"/>
    <property type="match status" value="1"/>
</dbReference>
<dbReference type="GO" id="GO:0016747">
    <property type="term" value="F:acyltransferase activity, transferring groups other than amino-acyl groups"/>
    <property type="evidence" value="ECO:0007669"/>
    <property type="project" value="InterPro"/>
</dbReference>
<comment type="caution">
    <text evidence="2">The sequence shown here is derived from an EMBL/GenBank/DDBJ whole genome shotgun (WGS) entry which is preliminary data.</text>
</comment>
<dbReference type="Proteomes" id="UP000626220">
    <property type="component" value="Unassembled WGS sequence"/>
</dbReference>
<dbReference type="PANTHER" id="PTHR32268:SF15">
    <property type="entry name" value="HOMOSERINE ACETYLTRANSFERASE FAMILY PROTEIN (AFU_ORTHOLOGUE AFUA_1G15350)"/>
    <property type="match status" value="1"/>
</dbReference>
<feature type="domain" description="AB hydrolase-1" evidence="1">
    <location>
        <begin position="49"/>
        <end position="158"/>
    </location>
</feature>
<dbReference type="InterPro" id="IPR000073">
    <property type="entry name" value="AB_hydrolase_1"/>
</dbReference>
<dbReference type="AlphaFoldDB" id="A0A8J3MA59"/>
<dbReference type="SUPFAM" id="SSF53474">
    <property type="entry name" value="alpha/beta-Hydrolases"/>
    <property type="match status" value="1"/>
</dbReference>
<evidence type="ECO:0000313" key="3">
    <source>
        <dbReference type="Proteomes" id="UP000626220"/>
    </source>
</evidence>
<dbReference type="EMBL" id="BNCJ01000016">
    <property type="protein sequence ID" value="GHF64887.1"/>
    <property type="molecule type" value="Genomic_DNA"/>
</dbReference>
<proteinExistence type="predicted"/>
<organism evidence="2 3">
    <name type="scientific">Seohaeicola zhoushanensis</name>
    <dbReference type="NCBI Taxonomy" id="1569283"/>
    <lineage>
        <taxon>Bacteria</taxon>
        <taxon>Pseudomonadati</taxon>
        <taxon>Pseudomonadota</taxon>
        <taxon>Alphaproteobacteria</taxon>
        <taxon>Rhodobacterales</taxon>
        <taxon>Roseobacteraceae</taxon>
        <taxon>Seohaeicola</taxon>
    </lineage>
</organism>
<reference evidence="2" key="1">
    <citation type="journal article" date="2014" name="Int. J. Syst. Evol. Microbiol.">
        <title>Complete genome sequence of Corynebacterium casei LMG S-19264T (=DSM 44701T), isolated from a smear-ripened cheese.</title>
        <authorList>
            <consortium name="US DOE Joint Genome Institute (JGI-PGF)"/>
            <person name="Walter F."/>
            <person name="Albersmeier A."/>
            <person name="Kalinowski J."/>
            <person name="Ruckert C."/>
        </authorList>
    </citation>
    <scope>NUCLEOTIDE SEQUENCE</scope>
    <source>
        <strain evidence="2">KCTC 42650</strain>
    </source>
</reference>
<dbReference type="Gene3D" id="3.40.50.1820">
    <property type="entry name" value="alpha/beta hydrolase"/>
    <property type="match status" value="1"/>
</dbReference>
<dbReference type="RefSeq" id="WP_189681906.1">
    <property type="nucleotide sequence ID" value="NZ_BNCJ01000016.1"/>
</dbReference>
<sequence>MDAFIAEDFTLQSGTPFPGIHIAYKTHGQLNAARDNAILFPSWFGVPHETVEWIIGPGRPLDPRRYFIIAVSILGNGRSSWPSNSPAPFDRARFPLTTLLDNVLLQRRMVAELWGIEAFRAVIGRSMGAQIALQWGALFPEMVPRLLALCGSARTAAHNYGFLDTISKALLLDPAYRDGKYDGQRAGGLDLMRTIYDSWVVWQNYYRQGLHLTESTPTTRAYLDRPQQGPLRDANDVLAQQATWQNADINANPRFNGDFEAALGAILHSSNRASPICSPADMGTMQRKSCLWRAVPLQVPNEQGRRQHPAPLFSIKRD</sequence>
<protein>
    <submittedName>
        <fullName evidence="2">Homoserine O-acetyltransferase</fullName>
    </submittedName>
</protein>
<dbReference type="InterPro" id="IPR029058">
    <property type="entry name" value="AB_hydrolase_fold"/>
</dbReference>
<name>A0A8J3MA59_9RHOB</name>
<reference evidence="2" key="2">
    <citation type="submission" date="2020-09" db="EMBL/GenBank/DDBJ databases">
        <authorList>
            <person name="Sun Q."/>
            <person name="Kim S."/>
        </authorList>
    </citation>
    <scope>NUCLEOTIDE SEQUENCE</scope>
    <source>
        <strain evidence="2">KCTC 42650</strain>
    </source>
</reference>
<keyword evidence="3" id="KW-1185">Reference proteome</keyword>
<evidence type="ECO:0000313" key="2">
    <source>
        <dbReference type="EMBL" id="GHF64887.1"/>
    </source>
</evidence>